<accession>A0A849VLT2</accession>
<evidence type="ECO:0000313" key="1">
    <source>
        <dbReference type="EMBL" id="NTS30276.1"/>
    </source>
</evidence>
<dbReference type="EMBL" id="JABUMX010000001">
    <property type="protein sequence ID" value="NTS30276.1"/>
    <property type="molecule type" value="Genomic_DNA"/>
</dbReference>
<keyword evidence="2" id="KW-1185">Reference proteome</keyword>
<gene>
    <name evidence="1" type="ORF">HQ945_03330</name>
</gene>
<organism evidence="1 2">
    <name type="scientific">Phyllobacterium pellucidum</name>
    <dbReference type="NCBI Taxonomy" id="2740464"/>
    <lineage>
        <taxon>Bacteria</taxon>
        <taxon>Pseudomonadati</taxon>
        <taxon>Pseudomonadota</taxon>
        <taxon>Alphaproteobacteria</taxon>
        <taxon>Hyphomicrobiales</taxon>
        <taxon>Phyllobacteriaceae</taxon>
        <taxon>Phyllobacterium</taxon>
    </lineage>
</organism>
<dbReference type="Proteomes" id="UP000550508">
    <property type="component" value="Unassembled WGS sequence"/>
</dbReference>
<proteinExistence type="predicted"/>
<dbReference type="InterPro" id="IPR021251">
    <property type="entry name" value="DUF2793"/>
</dbReference>
<comment type="caution">
    <text evidence="1">The sequence shown here is derived from an EMBL/GenBank/DDBJ whole genome shotgun (WGS) entry which is preliminary data.</text>
</comment>
<name>A0A849VLT2_9HYPH</name>
<reference evidence="1 2" key="1">
    <citation type="submission" date="2020-05" db="EMBL/GenBank/DDBJ databases">
        <authorList>
            <person name="Kim M.K."/>
        </authorList>
    </citation>
    <scope>NUCLEOTIDE SEQUENCE [LARGE SCALE GENOMIC DNA]</scope>
    <source>
        <strain evidence="1 2">BT25</strain>
    </source>
</reference>
<dbReference type="RefSeq" id="WP_162737260.1">
    <property type="nucleotide sequence ID" value="NZ_JABUMX010000001.1"/>
</dbReference>
<dbReference type="Pfam" id="PF10983">
    <property type="entry name" value="DUF2793"/>
    <property type="match status" value="1"/>
</dbReference>
<dbReference type="AlphaFoldDB" id="A0A849VLT2"/>
<sequence>MDQTSNLKLPYIAPSQAQKHVTHNEAIRALDALVQLSVLNSNAQAAPSNPAEGDRYIIGSGASGAWAGKDQQVAAFQDGAWAFFQPLEGWSAWIAKTANFLVFTNGAWKAAASGGTNPVNAVGIQTVADDTNRLAVKSPASLFDHAGTSHQIKINKSDDNQAASLLFQSNYQGRAEMGTLWGRDFRIKTSADGSSWRDVMIADNATGVVRFPNGIASAATGKRLSGLVFLPAGPDATIYQMPGSATPAAAKVASIAADIITLAANSAVSLFGTAMRDVAMVRLWNVTKSPAQSAWVKWDTALNGLQVVNADHIKQWASGDALQIVDPVKKTIAIDISPLMQKRLGGVFAQDGVLLTIVNSGNSVGSLVLPSSDPSPQSGANLVYFRGDEARVFNIAGVYG</sequence>
<evidence type="ECO:0000313" key="2">
    <source>
        <dbReference type="Proteomes" id="UP000550508"/>
    </source>
</evidence>
<protein>
    <submittedName>
        <fullName evidence="1">DUF2793 domain-containing protein</fullName>
    </submittedName>
</protein>